<dbReference type="InterPro" id="IPR000209">
    <property type="entry name" value="Peptidase_S8/S53_dom"/>
</dbReference>
<name>A0AAF0C1V1_9GAMM</name>
<dbReference type="PROSITE" id="PS51892">
    <property type="entry name" value="SUBTILASE"/>
    <property type="match status" value="1"/>
</dbReference>
<dbReference type="Pfam" id="PF00082">
    <property type="entry name" value="Peptidase_S8"/>
    <property type="match status" value="1"/>
</dbReference>
<reference evidence="3 4" key="1">
    <citation type="journal article" date="2015" name="Genome Announc.">
        <title>Draft Genome Sequences of Marine Isolates of Thalassomonas viridans and Thalassomonas actiniarum.</title>
        <authorList>
            <person name="Olonade I."/>
            <person name="van Zyl L.J."/>
            <person name="Trindade M."/>
        </authorList>
    </citation>
    <scope>NUCLEOTIDE SEQUENCE [LARGE SCALE GENOMIC DNA]</scope>
    <source>
        <strain evidence="3 4">A5K-106</strain>
    </source>
</reference>
<evidence type="ECO:0000313" key="3">
    <source>
        <dbReference type="EMBL" id="WDD97328.1"/>
    </source>
</evidence>
<dbReference type="InterPro" id="IPR045051">
    <property type="entry name" value="SBT"/>
</dbReference>
<dbReference type="PANTHER" id="PTHR10795">
    <property type="entry name" value="PROPROTEIN CONVERTASE SUBTILISIN/KEXIN"/>
    <property type="match status" value="1"/>
</dbReference>
<dbReference type="AlphaFoldDB" id="A0AAF0C1V1"/>
<evidence type="ECO:0000313" key="4">
    <source>
        <dbReference type="Proteomes" id="UP000032568"/>
    </source>
</evidence>
<dbReference type="GO" id="GO:0004252">
    <property type="term" value="F:serine-type endopeptidase activity"/>
    <property type="evidence" value="ECO:0007669"/>
    <property type="project" value="InterPro"/>
</dbReference>
<dbReference type="KEGG" id="tact:SG35_018590"/>
<proteinExistence type="inferred from homology"/>
<dbReference type="EMBL" id="CP059735">
    <property type="protein sequence ID" value="WDD97328.1"/>
    <property type="molecule type" value="Genomic_DNA"/>
</dbReference>
<evidence type="ECO:0000256" key="1">
    <source>
        <dbReference type="PROSITE-ProRule" id="PRU01240"/>
    </source>
</evidence>
<reference evidence="3 4" key="2">
    <citation type="journal article" date="2022" name="Mar. Drugs">
        <title>Bioassay-Guided Fractionation Leads to the Detection of Cholic Acid Generated by the Rare Thalassomonas sp.</title>
        <authorList>
            <person name="Pheiffer F."/>
            <person name="Schneider Y.K."/>
            <person name="Hansen E.H."/>
            <person name="Andersen J.H."/>
            <person name="Isaksson J."/>
            <person name="Busche T."/>
            <person name="R C."/>
            <person name="Kalinowski J."/>
            <person name="Zyl L.V."/>
            <person name="Trindade M."/>
        </authorList>
    </citation>
    <scope>NUCLEOTIDE SEQUENCE [LARGE SCALE GENOMIC DNA]</scope>
    <source>
        <strain evidence="3 4">A5K-106</strain>
    </source>
</reference>
<dbReference type="GO" id="GO:0006508">
    <property type="term" value="P:proteolysis"/>
    <property type="evidence" value="ECO:0007669"/>
    <property type="project" value="InterPro"/>
</dbReference>
<accession>A0AAF0C1V1</accession>
<dbReference type="Gene3D" id="3.40.50.200">
    <property type="entry name" value="Peptidase S8/S53 domain"/>
    <property type="match status" value="1"/>
</dbReference>
<protein>
    <submittedName>
        <fullName evidence="3">S8 family serine peptidase</fullName>
    </submittedName>
</protein>
<organism evidence="3 4">
    <name type="scientific">Thalassomonas actiniarum</name>
    <dbReference type="NCBI Taxonomy" id="485447"/>
    <lineage>
        <taxon>Bacteria</taxon>
        <taxon>Pseudomonadati</taxon>
        <taxon>Pseudomonadota</taxon>
        <taxon>Gammaproteobacteria</taxon>
        <taxon>Alteromonadales</taxon>
        <taxon>Colwelliaceae</taxon>
        <taxon>Thalassomonas</taxon>
    </lineage>
</organism>
<feature type="domain" description="Peptidase S8/S53" evidence="2">
    <location>
        <begin position="3"/>
        <end position="97"/>
    </location>
</feature>
<dbReference type="SUPFAM" id="SSF52743">
    <property type="entry name" value="Subtilisin-like"/>
    <property type="match status" value="1"/>
</dbReference>
<dbReference type="InterPro" id="IPR036852">
    <property type="entry name" value="Peptidase_S8/S53_dom_sf"/>
</dbReference>
<dbReference type="Proteomes" id="UP000032568">
    <property type="component" value="Chromosome"/>
</dbReference>
<gene>
    <name evidence="3" type="ORF">SG35_018590</name>
</gene>
<comment type="similarity">
    <text evidence="1">Belongs to the peptidase S8 family.</text>
</comment>
<sequence>MRSASGPTLEAFVKPDLLAPGGYLLGMMHSQATIANKYPGFSDGKKFFVMSGTSQAVAVFSGAVALLLQAEPGFSPDDVKCRLMHSARSAVAENGLLRYSPFQQGAGLMDIYAASKSDVSGCANQGLDIDADLEGSRHFQGPALIDENGRFALPAPDGSLWNEGSMWNEGSIWYEGSFWNEGSFRNESSFWNEIASGVMGGNSWVDQE</sequence>
<comment type="caution">
    <text evidence="1">Lacks conserved residue(s) required for the propagation of feature annotation.</text>
</comment>
<keyword evidence="4" id="KW-1185">Reference proteome</keyword>
<evidence type="ECO:0000259" key="2">
    <source>
        <dbReference type="Pfam" id="PF00082"/>
    </source>
</evidence>